<accession>A0AAU4JWP0</accession>
<reference evidence="1 2" key="1">
    <citation type="submission" date="2022-10" db="EMBL/GenBank/DDBJ databases">
        <title>The complete genomes of actinobacterial strains from the NBC collection.</title>
        <authorList>
            <person name="Joergensen T.S."/>
            <person name="Alvarez Arevalo M."/>
            <person name="Sterndorff E.B."/>
            <person name="Faurdal D."/>
            <person name="Vuksanovic O."/>
            <person name="Mourched A.-S."/>
            <person name="Charusanti P."/>
            <person name="Shaw S."/>
            <person name="Blin K."/>
            <person name="Weber T."/>
        </authorList>
    </citation>
    <scope>NUCLEOTIDE SEQUENCE [LARGE SCALE GENOMIC DNA]</scope>
    <source>
        <strain evidence="1 2">NBC_00319</strain>
    </source>
</reference>
<organism evidence="1 2">
    <name type="scientific">Williamsia herbipolensis</name>
    <dbReference type="NCBI Taxonomy" id="1603258"/>
    <lineage>
        <taxon>Bacteria</taxon>
        <taxon>Bacillati</taxon>
        <taxon>Actinomycetota</taxon>
        <taxon>Actinomycetes</taxon>
        <taxon>Mycobacteriales</taxon>
        <taxon>Nocardiaceae</taxon>
        <taxon>Williamsia</taxon>
    </lineage>
</organism>
<dbReference type="Proteomes" id="UP001432128">
    <property type="component" value="Chromosome"/>
</dbReference>
<protein>
    <submittedName>
        <fullName evidence="1">Uncharacterized protein</fullName>
    </submittedName>
</protein>
<sequence length="71" mass="7817">MKRTVVRCASGGLYSTIWVPMVSLKAVRLGGSRWQRCPVHGKWETARPVDPGQLTAEQRRAAEAITDIGIP</sequence>
<dbReference type="AlphaFoldDB" id="A0AAU4JWP0"/>
<name>A0AAU4JWP0_9NOCA</name>
<keyword evidence="2" id="KW-1185">Reference proteome</keyword>
<dbReference type="EMBL" id="CP108021">
    <property type="protein sequence ID" value="WUM18218.1"/>
    <property type="molecule type" value="Genomic_DNA"/>
</dbReference>
<evidence type="ECO:0000313" key="1">
    <source>
        <dbReference type="EMBL" id="WUM18218.1"/>
    </source>
</evidence>
<gene>
    <name evidence="1" type="ORF">OG579_10615</name>
</gene>
<evidence type="ECO:0000313" key="2">
    <source>
        <dbReference type="Proteomes" id="UP001432128"/>
    </source>
</evidence>
<dbReference type="RefSeq" id="WP_328855908.1">
    <property type="nucleotide sequence ID" value="NZ_CP108021.1"/>
</dbReference>
<proteinExistence type="predicted"/>
<dbReference type="KEGG" id="whr:OG579_10615"/>